<evidence type="ECO:0000313" key="1">
    <source>
        <dbReference type="EMBL" id="CDW47280.1"/>
    </source>
</evidence>
<proteinExistence type="predicted"/>
<dbReference type="AlphaFoldDB" id="A0A0K2VAB7"/>
<name>A0A0K2VAB7_LEPSM</name>
<accession>A0A0K2VAB7</accession>
<organism evidence="1">
    <name type="scientific">Lepeophtheirus salmonis</name>
    <name type="common">Salmon louse</name>
    <name type="synonym">Caligus salmonis</name>
    <dbReference type="NCBI Taxonomy" id="72036"/>
    <lineage>
        <taxon>Eukaryota</taxon>
        <taxon>Metazoa</taxon>
        <taxon>Ecdysozoa</taxon>
        <taxon>Arthropoda</taxon>
        <taxon>Crustacea</taxon>
        <taxon>Multicrustacea</taxon>
        <taxon>Hexanauplia</taxon>
        <taxon>Copepoda</taxon>
        <taxon>Siphonostomatoida</taxon>
        <taxon>Caligidae</taxon>
        <taxon>Lepeophtheirus</taxon>
    </lineage>
</organism>
<sequence length="52" mass="6460">FNLYLHTKTVKIRPENILYFVWIHHSSSQDRFELELIHHQPCFCFFCCIFTR</sequence>
<reference evidence="1" key="1">
    <citation type="submission" date="2014-05" db="EMBL/GenBank/DDBJ databases">
        <authorList>
            <person name="Chronopoulou M."/>
        </authorList>
    </citation>
    <scope>NUCLEOTIDE SEQUENCE</scope>
    <source>
        <tissue evidence="1">Whole organism</tissue>
    </source>
</reference>
<feature type="non-terminal residue" evidence="1">
    <location>
        <position position="1"/>
    </location>
</feature>
<dbReference type="EMBL" id="HACA01029919">
    <property type="protein sequence ID" value="CDW47280.1"/>
    <property type="molecule type" value="Transcribed_RNA"/>
</dbReference>
<protein>
    <submittedName>
        <fullName evidence="1">Uncharacterized protein</fullName>
    </submittedName>
</protein>